<sequence length="101" mass="11516">MSRKRAPQGAEEIRDDLDRQWRYVRGPLDIRAAKRLVLTAHAVITGHLPGWGLARVETEDRRGYWESVKAGLESRNAAVHYVAYEYVADGGEKLLFLDTFC</sequence>
<protein>
    <submittedName>
        <fullName evidence="1">Uncharacterized protein</fullName>
    </submittedName>
</protein>
<gene>
    <name evidence="1" type="ORF">ACFPZF_18425</name>
</gene>
<accession>A0ABW0VBX6</accession>
<organism evidence="1 2">
    <name type="scientific">Kitasatospora cinereorecta</name>
    <dbReference type="NCBI Taxonomy" id="285560"/>
    <lineage>
        <taxon>Bacteria</taxon>
        <taxon>Bacillati</taxon>
        <taxon>Actinomycetota</taxon>
        <taxon>Actinomycetes</taxon>
        <taxon>Kitasatosporales</taxon>
        <taxon>Streptomycetaceae</taxon>
        <taxon>Kitasatospora</taxon>
    </lineage>
</organism>
<evidence type="ECO:0000313" key="2">
    <source>
        <dbReference type="Proteomes" id="UP001596066"/>
    </source>
</evidence>
<dbReference type="RefSeq" id="WP_346141301.1">
    <property type="nucleotide sequence ID" value="NZ_BAAAUA010000004.1"/>
</dbReference>
<evidence type="ECO:0000313" key="1">
    <source>
        <dbReference type="EMBL" id="MFC5643327.1"/>
    </source>
</evidence>
<comment type="caution">
    <text evidence="1">The sequence shown here is derived from an EMBL/GenBank/DDBJ whole genome shotgun (WGS) entry which is preliminary data.</text>
</comment>
<dbReference type="Proteomes" id="UP001596066">
    <property type="component" value="Unassembled WGS sequence"/>
</dbReference>
<dbReference type="EMBL" id="JBHSOC010000030">
    <property type="protein sequence ID" value="MFC5643327.1"/>
    <property type="molecule type" value="Genomic_DNA"/>
</dbReference>
<name>A0ABW0VBX6_9ACTN</name>
<keyword evidence="2" id="KW-1185">Reference proteome</keyword>
<proteinExistence type="predicted"/>
<reference evidence="2" key="1">
    <citation type="journal article" date="2019" name="Int. J. Syst. Evol. Microbiol.">
        <title>The Global Catalogue of Microorganisms (GCM) 10K type strain sequencing project: providing services to taxonomists for standard genome sequencing and annotation.</title>
        <authorList>
            <consortium name="The Broad Institute Genomics Platform"/>
            <consortium name="The Broad Institute Genome Sequencing Center for Infectious Disease"/>
            <person name="Wu L."/>
            <person name="Ma J."/>
        </authorList>
    </citation>
    <scope>NUCLEOTIDE SEQUENCE [LARGE SCALE GENOMIC DNA]</scope>
    <source>
        <strain evidence="2">CGMCC 4.1622</strain>
    </source>
</reference>